<protein>
    <submittedName>
        <fullName evidence="1">Uncharacterized protein</fullName>
    </submittedName>
</protein>
<proteinExistence type="predicted"/>
<accession>A0A9P4R8L9</accession>
<dbReference type="Proteomes" id="UP000799444">
    <property type="component" value="Unassembled WGS sequence"/>
</dbReference>
<gene>
    <name evidence="1" type="ORF">EJ04DRAFT_63</name>
</gene>
<name>A0A9P4R8L9_9PLEO</name>
<evidence type="ECO:0000313" key="2">
    <source>
        <dbReference type="Proteomes" id="UP000799444"/>
    </source>
</evidence>
<keyword evidence="2" id="KW-1185">Reference proteome</keyword>
<sequence>MSSKLDPIFTNTDTPECNPLLPTPPRRAGHALLVPLKLWATRREPLVKDLTQRNDSRLMLIAVEAALSSLPTSHPLLSISIAPCLSGLLKNFANIGHHALIASRCFLVFSTLPRRNANQVVHYAVHLRIIPYYYQHHQSVSHHVLWLGHVFTAAL</sequence>
<organism evidence="1 2">
    <name type="scientific">Polyplosphaeria fusca</name>
    <dbReference type="NCBI Taxonomy" id="682080"/>
    <lineage>
        <taxon>Eukaryota</taxon>
        <taxon>Fungi</taxon>
        <taxon>Dikarya</taxon>
        <taxon>Ascomycota</taxon>
        <taxon>Pezizomycotina</taxon>
        <taxon>Dothideomycetes</taxon>
        <taxon>Pleosporomycetidae</taxon>
        <taxon>Pleosporales</taxon>
        <taxon>Tetraplosphaeriaceae</taxon>
        <taxon>Polyplosphaeria</taxon>
    </lineage>
</organism>
<reference evidence="1" key="1">
    <citation type="journal article" date="2020" name="Stud. Mycol.">
        <title>101 Dothideomycetes genomes: a test case for predicting lifestyles and emergence of pathogens.</title>
        <authorList>
            <person name="Haridas S."/>
            <person name="Albert R."/>
            <person name="Binder M."/>
            <person name="Bloem J."/>
            <person name="Labutti K."/>
            <person name="Salamov A."/>
            <person name="Andreopoulos B."/>
            <person name="Baker S."/>
            <person name="Barry K."/>
            <person name="Bills G."/>
            <person name="Bluhm B."/>
            <person name="Cannon C."/>
            <person name="Castanera R."/>
            <person name="Culley D."/>
            <person name="Daum C."/>
            <person name="Ezra D."/>
            <person name="Gonzalez J."/>
            <person name="Henrissat B."/>
            <person name="Kuo A."/>
            <person name="Liang C."/>
            <person name="Lipzen A."/>
            <person name="Lutzoni F."/>
            <person name="Magnuson J."/>
            <person name="Mondo S."/>
            <person name="Nolan M."/>
            <person name="Ohm R."/>
            <person name="Pangilinan J."/>
            <person name="Park H.-J."/>
            <person name="Ramirez L."/>
            <person name="Alfaro M."/>
            <person name="Sun H."/>
            <person name="Tritt A."/>
            <person name="Yoshinaga Y."/>
            <person name="Zwiers L.-H."/>
            <person name="Turgeon B."/>
            <person name="Goodwin S."/>
            <person name="Spatafora J."/>
            <person name="Crous P."/>
            <person name="Grigoriev I."/>
        </authorList>
    </citation>
    <scope>NUCLEOTIDE SEQUENCE</scope>
    <source>
        <strain evidence="1">CBS 125425</strain>
    </source>
</reference>
<comment type="caution">
    <text evidence="1">The sequence shown here is derived from an EMBL/GenBank/DDBJ whole genome shotgun (WGS) entry which is preliminary data.</text>
</comment>
<dbReference type="EMBL" id="ML996097">
    <property type="protein sequence ID" value="KAF2741228.1"/>
    <property type="molecule type" value="Genomic_DNA"/>
</dbReference>
<dbReference type="AlphaFoldDB" id="A0A9P4R8L9"/>
<evidence type="ECO:0000313" key="1">
    <source>
        <dbReference type="EMBL" id="KAF2741228.1"/>
    </source>
</evidence>